<dbReference type="SUPFAM" id="SSF81606">
    <property type="entry name" value="PP2C-like"/>
    <property type="match status" value="1"/>
</dbReference>
<dbReference type="Proteomes" id="UP000294678">
    <property type="component" value="Unassembled WGS sequence"/>
</dbReference>
<feature type="domain" description="PPM-type phosphatase" evidence="1">
    <location>
        <begin position="127"/>
        <end position="315"/>
    </location>
</feature>
<proteinExistence type="predicted"/>
<dbReference type="InterPro" id="IPR039248">
    <property type="entry name" value="Ptase_RsbX"/>
</dbReference>
<dbReference type="PANTHER" id="PTHR35801">
    <property type="entry name" value="PHOSPHOSERINE PHOSPHATASE RSBX"/>
    <property type="match status" value="1"/>
</dbReference>
<protein>
    <submittedName>
        <fullName evidence="2">Stage II sporulation protein E</fullName>
    </submittedName>
</protein>
<dbReference type="Gene3D" id="3.60.40.10">
    <property type="entry name" value="PPM-type phosphatase domain"/>
    <property type="match status" value="1"/>
</dbReference>
<dbReference type="RefSeq" id="WP_134111920.1">
    <property type="nucleotide sequence ID" value="NZ_SOBG01000001.1"/>
</dbReference>
<gene>
    <name evidence="2" type="ORF">EV215_0147</name>
</gene>
<sequence>MIEPLHINISDENDIFILEFRLKKLLKDNLIFNDKVLLITRELATNILKYGGYGYIDISFIENNIKIIAFDYGEKNEKVLKLSNGLGLGLKVIKSNSSFFDIKKNKYNGFEITVMLSQSNNNNKNFNLIFGVATRPHYLEEHSGDLVYIKKLNHSYLVVIADALGHGEKAYFVANLIKEYLNDFKSDNLNKVYLDLNNKLHNTRGCVIFASIIHKNFLEYFNIGNISAYLLSDKGIKKLINKAGVLGKIDRKIPIKTLDTNFHKEKLIINSDGIKDTYLNYITTQNITDYQETAEKILKEFSIKIDDATCVILGGE</sequence>
<dbReference type="PANTHER" id="PTHR35801:SF1">
    <property type="entry name" value="PHOSPHOSERINE PHOSPHATASE RSBX"/>
    <property type="match status" value="1"/>
</dbReference>
<accession>A0AA46E0D0</accession>
<organism evidence="2 3">
    <name type="scientific">Hypnocyclicus thermotrophus</name>
    <dbReference type="NCBI Taxonomy" id="1627895"/>
    <lineage>
        <taxon>Bacteria</taxon>
        <taxon>Fusobacteriati</taxon>
        <taxon>Fusobacteriota</taxon>
        <taxon>Fusobacteriia</taxon>
        <taxon>Fusobacteriales</taxon>
        <taxon>Fusobacteriaceae</taxon>
        <taxon>Hypnocyclicus</taxon>
    </lineage>
</organism>
<dbReference type="EMBL" id="SOBG01000001">
    <property type="protein sequence ID" value="TDT72347.1"/>
    <property type="molecule type" value="Genomic_DNA"/>
</dbReference>
<dbReference type="SMART" id="SM00331">
    <property type="entry name" value="PP2C_SIG"/>
    <property type="match status" value="1"/>
</dbReference>
<comment type="caution">
    <text evidence="2">The sequence shown here is derived from an EMBL/GenBank/DDBJ whole genome shotgun (WGS) entry which is preliminary data.</text>
</comment>
<name>A0AA46E0D0_9FUSO</name>
<reference evidence="2 3" key="1">
    <citation type="submission" date="2019-03" db="EMBL/GenBank/DDBJ databases">
        <title>Genomic Encyclopedia of Type Strains, Phase IV (KMG-IV): sequencing the most valuable type-strain genomes for metagenomic binning, comparative biology and taxonomic classification.</title>
        <authorList>
            <person name="Goeker M."/>
        </authorList>
    </citation>
    <scope>NUCLEOTIDE SEQUENCE [LARGE SCALE GENOMIC DNA]</scope>
    <source>
        <strain evidence="2 3">DSM 100055</strain>
    </source>
</reference>
<dbReference type="Pfam" id="PF07228">
    <property type="entry name" value="SpoIIE"/>
    <property type="match status" value="1"/>
</dbReference>
<dbReference type="AlphaFoldDB" id="A0AA46E0D0"/>
<dbReference type="InterPro" id="IPR036457">
    <property type="entry name" value="PPM-type-like_dom_sf"/>
</dbReference>
<evidence type="ECO:0000313" key="3">
    <source>
        <dbReference type="Proteomes" id="UP000294678"/>
    </source>
</evidence>
<evidence type="ECO:0000313" key="2">
    <source>
        <dbReference type="EMBL" id="TDT72347.1"/>
    </source>
</evidence>
<dbReference type="InterPro" id="IPR001932">
    <property type="entry name" value="PPM-type_phosphatase-like_dom"/>
</dbReference>
<keyword evidence="3" id="KW-1185">Reference proteome</keyword>
<evidence type="ECO:0000259" key="1">
    <source>
        <dbReference type="SMART" id="SM00331"/>
    </source>
</evidence>